<reference evidence="3" key="2">
    <citation type="submission" date="2019-10" db="EMBL/GenBank/DDBJ databases">
        <title>A de novo genome assembly of a pear dwarfing rootstock.</title>
        <authorList>
            <person name="Wang F."/>
            <person name="Wang J."/>
            <person name="Li S."/>
            <person name="Zhang Y."/>
            <person name="Fang M."/>
            <person name="Ma L."/>
            <person name="Zhao Y."/>
            <person name="Jiang S."/>
        </authorList>
    </citation>
    <scope>NUCLEOTIDE SEQUENCE [LARGE SCALE GENOMIC DNA]</scope>
</reference>
<keyword evidence="3" id="KW-1185">Reference proteome</keyword>
<accession>A0A5N5H813</accession>
<keyword evidence="2" id="KW-0378">Hydrolase</keyword>
<keyword evidence="1" id="KW-1133">Transmembrane helix</keyword>
<keyword evidence="2" id="KW-0540">Nuclease</keyword>
<name>A0A5N5H813_9ROSA</name>
<dbReference type="GO" id="GO:0004519">
    <property type="term" value="F:endonuclease activity"/>
    <property type="evidence" value="ECO:0007669"/>
    <property type="project" value="UniProtKB-KW"/>
</dbReference>
<evidence type="ECO:0000256" key="1">
    <source>
        <dbReference type="SAM" id="Phobius"/>
    </source>
</evidence>
<proteinExistence type="predicted"/>
<evidence type="ECO:0000313" key="2">
    <source>
        <dbReference type="EMBL" id="KAB2622311.1"/>
    </source>
</evidence>
<reference evidence="2 3" key="3">
    <citation type="submission" date="2019-11" db="EMBL/GenBank/DDBJ databases">
        <title>A de novo genome assembly of a pear dwarfing rootstock.</title>
        <authorList>
            <person name="Wang F."/>
            <person name="Wang J."/>
            <person name="Li S."/>
            <person name="Zhang Y."/>
            <person name="Fang M."/>
            <person name="Ma L."/>
            <person name="Zhao Y."/>
            <person name="Jiang S."/>
        </authorList>
    </citation>
    <scope>NUCLEOTIDE SEQUENCE [LARGE SCALE GENOMIC DNA]</scope>
    <source>
        <strain evidence="2">S2</strain>
        <tissue evidence="2">Leaf</tissue>
    </source>
</reference>
<dbReference type="EMBL" id="SMOL01000231">
    <property type="protein sequence ID" value="KAB2622311.1"/>
    <property type="molecule type" value="Genomic_DNA"/>
</dbReference>
<evidence type="ECO:0000313" key="3">
    <source>
        <dbReference type="Proteomes" id="UP000327157"/>
    </source>
</evidence>
<feature type="transmembrane region" description="Helical" evidence="1">
    <location>
        <begin position="6"/>
        <end position="26"/>
    </location>
</feature>
<gene>
    <name evidence="2" type="ORF">D8674_024493</name>
</gene>
<keyword evidence="2" id="KW-0255">Endonuclease</keyword>
<dbReference type="AlphaFoldDB" id="A0A5N5H813"/>
<dbReference type="OrthoDB" id="441446at2759"/>
<keyword evidence="1" id="KW-0812">Transmembrane</keyword>
<reference evidence="2 3" key="1">
    <citation type="submission" date="2019-09" db="EMBL/GenBank/DDBJ databases">
        <authorList>
            <person name="Ou C."/>
        </authorList>
    </citation>
    <scope>NUCLEOTIDE SEQUENCE [LARGE SCALE GENOMIC DNA]</scope>
    <source>
        <strain evidence="2">S2</strain>
        <tissue evidence="2">Leaf</tissue>
    </source>
</reference>
<sequence>MALNPNLLNIVMIWCLALFFPVINAVKNMCVAGAVQDVTSQFSHYTEGTSDRRYNRAETLVSCHTLWEIFISRCMSGSGQMREET</sequence>
<organism evidence="2 3">
    <name type="scientific">Pyrus ussuriensis x Pyrus communis</name>
    <dbReference type="NCBI Taxonomy" id="2448454"/>
    <lineage>
        <taxon>Eukaryota</taxon>
        <taxon>Viridiplantae</taxon>
        <taxon>Streptophyta</taxon>
        <taxon>Embryophyta</taxon>
        <taxon>Tracheophyta</taxon>
        <taxon>Spermatophyta</taxon>
        <taxon>Magnoliopsida</taxon>
        <taxon>eudicotyledons</taxon>
        <taxon>Gunneridae</taxon>
        <taxon>Pentapetalae</taxon>
        <taxon>rosids</taxon>
        <taxon>fabids</taxon>
        <taxon>Rosales</taxon>
        <taxon>Rosaceae</taxon>
        <taxon>Amygdaloideae</taxon>
        <taxon>Maleae</taxon>
        <taxon>Pyrus</taxon>
    </lineage>
</organism>
<dbReference type="Proteomes" id="UP000327157">
    <property type="component" value="Chromosome 4"/>
</dbReference>
<comment type="caution">
    <text evidence="2">The sequence shown here is derived from an EMBL/GenBank/DDBJ whole genome shotgun (WGS) entry which is preliminary data.</text>
</comment>
<keyword evidence="1" id="KW-0472">Membrane</keyword>
<protein>
    <submittedName>
        <fullName evidence="2">Endonuclease 1</fullName>
    </submittedName>
</protein>